<evidence type="ECO:0000256" key="5">
    <source>
        <dbReference type="ARBA" id="ARBA00022989"/>
    </source>
</evidence>
<keyword evidence="4 7" id="KW-0812">Transmembrane</keyword>
<dbReference type="PROSITE" id="PS50928">
    <property type="entry name" value="ABC_TM1"/>
    <property type="match status" value="1"/>
</dbReference>
<feature type="transmembrane region" description="Helical" evidence="7">
    <location>
        <begin position="261"/>
        <end position="283"/>
    </location>
</feature>
<dbReference type="EMBL" id="CP051680">
    <property type="protein sequence ID" value="QJD82731.1"/>
    <property type="molecule type" value="Genomic_DNA"/>
</dbReference>
<dbReference type="RefSeq" id="WP_169279027.1">
    <property type="nucleotide sequence ID" value="NZ_CP051680.1"/>
</dbReference>
<feature type="transmembrane region" description="Helical" evidence="7">
    <location>
        <begin position="199"/>
        <end position="225"/>
    </location>
</feature>
<keyword evidence="3" id="KW-1003">Cell membrane</keyword>
<comment type="similarity">
    <text evidence="7">Belongs to the binding-protein-dependent transport system permease family.</text>
</comment>
<dbReference type="CDD" id="cd06261">
    <property type="entry name" value="TM_PBP2"/>
    <property type="match status" value="1"/>
</dbReference>
<evidence type="ECO:0000256" key="4">
    <source>
        <dbReference type="ARBA" id="ARBA00022692"/>
    </source>
</evidence>
<feature type="transmembrane region" description="Helical" evidence="7">
    <location>
        <begin position="74"/>
        <end position="93"/>
    </location>
</feature>
<sequence>MHRNLTARLLPWLFVSPALLIILLVVATPSVGTMIMSLTDWDGFAKPNFIGLDNFERLLKDPVFYSALYNNLKWLVIFCTVPTAFSLLLAILISRITRFQLLYRVGFFLPQVCSTVVTAKIWTWIYNPYYGINPTLQSWGIPNPPLWIGDPNYALYSVAAVDGWRYWGFLMILFLTALHQTDRSLEEAAQIDGARRWKIYTSIIIPQLRPTIMLIVMLTMIWSFAAFDYVYVMTGGGPGHATELIATYMYKEALQNHEPGYASSIALALALFSGIIIAAFGILRKRGWEM</sequence>
<evidence type="ECO:0000256" key="6">
    <source>
        <dbReference type="ARBA" id="ARBA00023136"/>
    </source>
</evidence>
<dbReference type="KEGG" id="cheb:HH215_05750"/>
<dbReference type="SUPFAM" id="SSF161098">
    <property type="entry name" value="MetI-like"/>
    <property type="match status" value="1"/>
</dbReference>
<evidence type="ECO:0000313" key="10">
    <source>
        <dbReference type="Proteomes" id="UP000502248"/>
    </source>
</evidence>
<evidence type="ECO:0000256" key="2">
    <source>
        <dbReference type="ARBA" id="ARBA00022448"/>
    </source>
</evidence>
<dbReference type="InterPro" id="IPR000515">
    <property type="entry name" value="MetI-like"/>
</dbReference>
<keyword evidence="2 7" id="KW-0813">Transport</keyword>
<dbReference type="GO" id="GO:0005886">
    <property type="term" value="C:plasma membrane"/>
    <property type="evidence" value="ECO:0007669"/>
    <property type="project" value="UniProtKB-SubCell"/>
</dbReference>
<reference evidence="9 10" key="1">
    <citation type="submission" date="2020-04" db="EMBL/GenBank/DDBJ databases">
        <title>Genome sequencing of novel species.</title>
        <authorList>
            <person name="Heo J."/>
            <person name="Kim S.-J."/>
            <person name="Kim J.-S."/>
            <person name="Hong S.-B."/>
            <person name="Kwon S.-W."/>
        </authorList>
    </citation>
    <scope>NUCLEOTIDE SEQUENCE [LARGE SCALE GENOMIC DNA]</scope>
    <source>
        <strain evidence="9 10">MFER-1</strain>
    </source>
</reference>
<evidence type="ECO:0000256" key="3">
    <source>
        <dbReference type="ARBA" id="ARBA00022475"/>
    </source>
</evidence>
<feature type="transmembrane region" description="Helical" evidence="7">
    <location>
        <begin position="105"/>
        <end position="125"/>
    </location>
</feature>
<protein>
    <submittedName>
        <fullName evidence="9">Sugar ABC transporter permease</fullName>
    </submittedName>
</protein>
<dbReference type="AlphaFoldDB" id="A0A7Z2ZK12"/>
<keyword evidence="6 7" id="KW-0472">Membrane</keyword>
<dbReference type="Pfam" id="PF00528">
    <property type="entry name" value="BPD_transp_1"/>
    <property type="match status" value="1"/>
</dbReference>
<dbReference type="InterPro" id="IPR051393">
    <property type="entry name" value="ABC_transporter_permease"/>
</dbReference>
<dbReference type="GO" id="GO:0055085">
    <property type="term" value="P:transmembrane transport"/>
    <property type="evidence" value="ECO:0007669"/>
    <property type="project" value="InterPro"/>
</dbReference>
<feature type="domain" description="ABC transmembrane type-1" evidence="8">
    <location>
        <begin position="68"/>
        <end position="284"/>
    </location>
</feature>
<evidence type="ECO:0000256" key="1">
    <source>
        <dbReference type="ARBA" id="ARBA00004651"/>
    </source>
</evidence>
<evidence type="ECO:0000313" key="9">
    <source>
        <dbReference type="EMBL" id="QJD82731.1"/>
    </source>
</evidence>
<dbReference type="InterPro" id="IPR035906">
    <property type="entry name" value="MetI-like_sf"/>
</dbReference>
<proteinExistence type="inferred from homology"/>
<keyword evidence="5 7" id="KW-1133">Transmembrane helix</keyword>
<dbReference type="PANTHER" id="PTHR30193:SF37">
    <property type="entry name" value="INNER MEMBRANE ABC TRANSPORTER PERMEASE PROTEIN YCJO"/>
    <property type="match status" value="1"/>
</dbReference>
<dbReference type="Proteomes" id="UP000502248">
    <property type="component" value="Chromosome"/>
</dbReference>
<dbReference type="PANTHER" id="PTHR30193">
    <property type="entry name" value="ABC TRANSPORTER PERMEASE PROTEIN"/>
    <property type="match status" value="1"/>
</dbReference>
<evidence type="ECO:0000259" key="8">
    <source>
        <dbReference type="PROSITE" id="PS50928"/>
    </source>
</evidence>
<feature type="transmembrane region" description="Helical" evidence="7">
    <location>
        <begin position="153"/>
        <end position="178"/>
    </location>
</feature>
<feature type="transmembrane region" description="Helical" evidence="7">
    <location>
        <begin position="12"/>
        <end position="38"/>
    </location>
</feature>
<accession>A0A7Z2ZK12</accession>
<gene>
    <name evidence="9" type="ORF">HH215_05750</name>
</gene>
<organism evidence="9 10">
    <name type="scientific">Cohnella herbarum</name>
    <dbReference type="NCBI Taxonomy" id="2728023"/>
    <lineage>
        <taxon>Bacteria</taxon>
        <taxon>Bacillati</taxon>
        <taxon>Bacillota</taxon>
        <taxon>Bacilli</taxon>
        <taxon>Bacillales</taxon>
        <taxon>Paenibacillaceae</taxon>
        <taxon>Cohnella</taxon>
    </lineage>
</organism>
<dbReference type="Gene3D" id="1.10.3720.10">
    <property type="entry name" value="MetI-like"/>
    <property type="match status" value="1"/>
</dbReference>
<name>A0A7Z2ZK12_9BACL</name>
<comment type="subcellular location">
    <subcellularLocation>
        <location evidence="1 7">Cell membrane</location>
        <topology evidence="1 7">Multi-pass membrane protein</topology>
    </subcellularLocation>
</comment>
<keyword evidence="10" id="KW-1185">Reference proteome</keyword>
<evidence type="ECO:0000256" key="7">
    <source>
        <dbReference type="RuleBase" id="RU363032"/>
    </source>
</evidence>